<dbReference type="Proteomes" id="UP000054047">
    <property type="component" value="Unassembled WGS sequence"/>
</dbReference>
<evidence type="ECO:0000313" key="2">
    <source>
        <dbReference type="Proteomes" id="UP000054047"/>
    </source>
</evidence>
<evidence type="ECO:0000313" key="1">
    <source>
        <dbReference type="EMBL" id="KIH54028.1"/>
    </source>
</evidence>
<proteinExistence type="predicted"/>
<name>A0A0C2CCH0_9BILA</name>
<gene>
    <name evidence="1" type="ORF">ANCDUO_15826</name>
</gene>
<dbReference type="Gene3D" id="3.30.830.10">
    <property type="entry name" value="Metalloenzyme, LuxS/M16 peptidase-like"/>
    <property type="match status" value="1"/>
</dbReference>
<dbReference type="SUPFAM" id="SSF63411">
    <property type="entry name" value="LuxS/MPP-like metallohydrolase"/>
    <property type="match status" value="1"/>
</dbReference>
<organism evidence="1 2">
    <name type="scientific">Ancylostoma duodenale</name>
    <dbReference type="NCBI Taxonomy" id="51022"/>
    <lineage>
        <taxon>Eukaryota</taxon>
        <taxon>Metazoa</taxon>
        <taxon>Ecdysozoa</taxon>
        <taxon>Nematoda</taxon>
        <taxon>Chromadorea</taxon>
        <taxon>Rhabditida</taxon>
        <taxon>Rhabditina</taxon>
        <taxon>Rhabditomorpha</taxon>
        <taxon>Strongyloidea</taxon>
        <taxon>Ancylostomatidae</taxon>
        <taxon>Ancylostomatinae</taxon>
        <taxon>Ancylostoma</taxon>
    </lineage>
</organism>
<protein>
    <submittedName>
        <fullName evidence="1">Peptidase M16 inactive domain protein</fullName>
    </submittedName>
</protein>
<keyword evidence="2" id="KW-1185">Reference proteome</keyword>
<dbReference type="EMBL" id="KN739864">
    <property type="protein sequence ID" value="KIH54028.1"/>
    <property type="molecule type" value="Genomic_DNA"/>
</dbReference>
<accession>A0A0C2CCH0</accession>
<dbReference type="PANTHER" id="PTHR43016:SF16">
    <property type="entry name" value="METALLOPROTEASE, PUTATIVE (AFU_ORTHOLOGUE AFUA_4G07610)-RELATED"/>
    <property type="match status" value="1"/>
</dbReference>
<dbReference type="AlphaFoldDB" id="A0A0C2CCH0"/>
<dbReference type="GO" id="GO:0046872">
    <property type="term" value="F:metal ion binding"/>
    <property type="evidence" value="ECO:0007669"/>
    <property type="project" value="InterPro"/>
</dbReference>
<dbReference type="OrthoDB" id="5814601at2759"/>
<dbReference type="InterPro" id="IPR011249">
    <property type="entry name" value="Metalloenz_LuxS/M16"/>
</dbReference>
<dbReference type="PANTHER" id="PTHR43016">
    <property type="entry name" value="PRESEQUENCE PROTEASE"/>
    <property type="match status" value="1"/>
</dbReference>
<reference evidence="1 2" key="1">
    <citation type="submission" date="2013-12" db="EMBL/GenBank/DDBJ databases">
        <title>Draft genome of the parsitic nematode Ancylostoma duodenale.</title>
        <authorList>
            <person name="Mitreva M."/>
        </authorList>
    </citation>
    <scope>NUCLEOTIDE SEQUENCE [LARGE SCALE GENOMIC DNA]</scope>
    <source>
        <strain evidence="1 2">Zhejiang</strain>
    </source>
</reference>
<sequence>MIQFFRTSSSDYFPLNKKSPPHSQVDAGTGFPNLAKWAEIFTCGVVFEAQRVKQCARKLAGHAQEKKRDGLSVANAALTSIVNRLNSNAHMCNELVLEGFHEKVAEWCDTRPQDAVDRLGEAVPGRFLKSPFACKRMVVGVGGTESSFIYQTCMMDCNWMSEELVPTMLLAQYLGQTEGPLWRAIRGAGLAYSVRLHVRAEQRTISLFLGRCAQPVLAYEQAKKCVDDVLRTVVESEFEAAKRSLIAKLVKREETISDAGELSVIGELAGLPQDYRK</sequence>